<keyword evidence="2" id="KW-1185">Reference proteome</keyword>
<evidence type="ECO:0000313" key="2">
    <source>
        <dbReference type="Proteomes" id="UP000215335"/>
    </source>
</evidence>
<dbReference type="Proteomes" id="UP000215335">
    <property type="component" value="Unassembled WGS sequence"/>
</dbReference>
<accession>A0A232ERU4</accession>
<protein>
    <submittedName>
        <fullName evidence="1">Uncharacterized protein</fullName>
    </submittedName>
</protein>
<name>A0A232ERU4_9HYME</name>
<dbReference type="EMBL" id="NNAY01002548">
    <property type="protein sequence ID" value="OXU21083.1"/>
    <property type="molecule type" value="Genomic_DNA"/>
</dbReference>
<organism evidence="1 2">
    <name type="scientific">Trichomalopsis sarcophagae</name>
    <dbReference type="NCBI Taxonomy" id="543379"/>
    <lineage>
        <taxon>Eukaryota</taxon>
        <taxon>Metazoa</taxon>
        <taxon>Ecdysozoa</taxon>
        <taxon>Arthropoda</taxon>
        <taxon>Hexapoda</taxon>
        <taxon>Insecta</taxon>
        <taxon>Pterygota</taxon>
        <taxon>Neoptera</taxon>
        <taxon>Endopterygota</taxon>
        <taxon>Hymenoptera</taxon>
        <taxon>Apocrita</taxon>
        <taxon>Proctotrupomorpha</taxon>
        <taxon>Chalcidoidea</taxon>
        <taxon>Pteromalidae</taxon>
        <taxon>Pteromalinae</taxon>
        <taxon>Trichomalopsis</taxon>
    </lineage>
</organism>
<gene>
    <name evidence="1" type="ORF">TSAR_015321</name>
</gene>
<evidence type="ECO:0000313" key="1">
    <source>
        <dbReference type="EMBL" id="OXU21083.1"/>
    </source>
</evidence>
<dbReference type="AlphaFoldDB" id="A0A232ERU4"/>
<comment type="caution">
    <text evidence="1">The sequence shown here is derived from an EMBL/GenBank/DDBJ whole genome shotgun (WGS) entry which is preliminary data.</text>
</comment>
<sequence>MYREFLVFVICTYAVHIEAHIKTIDGPTGCSQYDCKYLCTYFLSIYIWRDNHDQIVNYVDQSKDVCKDIYSFTCNATDEGIFSEESMRSQYVMKLIERAECNVLIIPCII</sequence>
<proteinExistence type="predicted"/>
<reference evidence="1 2" key="1">
    <citation type="journal article" date="2017" name="Curr. Biol.">
        <title>The Evolution of Venom by Co-option of Single-Copy Genes.</title>
        <authorList>
            <person name="Martinson E.O."/>
            <person name="Mrinalini"/>
            <person name="Kelkar Y.D."/>
            <person name="Chang C.H."/>
            <person name="Werren J.H."/>
        </authorList>
    </citation>
    <scope>NUCLEOTIDE SEQUENCE [LARGE SCALE GENOMIC DNA]</scope>
    <source>
        <strain evidence="1 2">Alberta</strain>
        <tissue evidence="1">Whole body</tissue>
    </source>
</reference>